<dbReference type="EMBL" id="JARJCM010000047">
    <property type="protein sequence ID" value="KAJ7035838.1"/>
    <property type="molecule type" value="Genomic_DNA"/>
</dbReference>
<sequence length="364" mass="39251">MPSALNSFQEHLLARTERAPGSRKRARTTSDASDFPAQVTPSSPLAGVSVSVPATRNTANAVHNFAKKQKLRGDQLTQVDTFLGDAPTVREGKLFCLLLAMQNELGNIVTAAPPFAVSAELKINIQNYAHAVLLSPKLANYRGDLPVQHVMAILWKHRFDLPPGIENNPAELAKIQTVIQEAFTQCRSTIKKKLFASVRVWRTNEKGEKVVVDLPADKHHNLFALAQALVDGTKCRITNALCGRIALMRECYMANSGTSFWTDVDAALVTMRETAGGNGEVCDDLFEDLIADDKEKHGAVDIIYQTTNDVQQEVDDLIDATTADAASTPALSTPAPSNGARDSGSPAPPEEPAGESEQPALSAD</sequence>
<name>A0AAD6T0V2_9AGAR</name>
<proteinExistence type="predicted"/>
<evidence type="ECO:0000256" key="1">
    <source>
        <dbReference type="SAM" id="MobiDB-lite"/>
    </source>
</evidence>
<feature type="region of interest" description="Disordered" evidence="1">
    <location>
        <begin position="320"/>
        <end position="364"/>
    </location>
</feature>
<dbReference type="Proteomes" id="UP001218188">
    <property type="component" value="Unassembled WGS sequence"/>
</dbReference>
<reference evidence="2" key="1">
    <citation type="submission" date="2023-03" db="EMBL/GenBank/DDBJ databases">
        <title>Massive genome expansion in bonnet fungi (Mycena s.s.) driven by repeated elements and novel gene families across ecological guilds.</title>
        <authorList>
            <consortium name="Lawrence Berkeley National Laboratory"/>
            <person name="Harder C.B."/>
            <person name="Miyauchi S."/>
            <person name="Viragh M."/>
            <person name="Kuo A."/>
            <person name="Thoen E."/>
            <person name="Andreopoulos B."/>
            <person name="Lu D."/>
            <person name="Skrede I."/>
            <person name="Drula E."/>
            <person name="Henrissat B."/>
            <person name="Morin E."/>
            <person name="Kohler A."/>
            <person name="Barry K."/>
            <person name="LaButti K."/>
            <person name="Morin E."/>
            <person name="Salamov A."/>
            <person name="Lipzen A."/>
            <person name="Mereny Z."/>
            <person name="Hegedus B."/>
            <person name="Baldrian P."/>
            <person name="Stursova M."/>
            <person name="Weitz H."/>
            <person name="Taylor A."/>
            <person name="Grigoriev I.V."/>
            <person name="Nagy L.G."/>
            <person name="Martin F."/>
            <person name="Kauserud H."/>
        </authorList>
    </citation>
    <scope>NUCLEOTIDE SEQUENCE</scope>
    <source>
        <strain evidence="2">CBHHK200</strain>
    </source>
</reference>
<comment type="caution">
    <text evidence="2">The sequence shown here is derived from an EMBL/GenBank/DDBJ whole genome shotgun (WGS) entry which is preliminary data.</text>
</comment>
<keyword evidence="3" id="KW-1185">Reference proteome</keyword>
<organism evidence="2 3">
    <name type="scientific">Mycena alexandri</name>
    <dbReference type="NCBI Taxonomy" id="1745969"/>
    <lineage>
        <taxon>Eukaryota</taxon>
        <taxon>Fungi</taxon>
        <taxon>Dikarya</taxon>
        <taxon>Basidiomycota</taxon>
        <taxon>Agaricomycotina</taxon>
        <taxon>Agaricomycetes</taxon>
        <taxon>Agaricomycetidae</taxon>
        <taxon>Agaricales</taxon>
        <taxon>Marasmiineae</taxon>
        <taxon>Mycenaceae</taxon>
        <taxon>Mycena</taxon>
    </lineage>
</organism>
<feature type="compositionally biased region" description="Low complexity" evidence="1">
    <location>
        <begin position="320"/>
        <end position="337"/>
    </location>
</feature>
<gene>
    <name evidence="2" type="ORF">C8F04DRAFT_1340816</name>
</gene>
<evidence type="ECO:0000313" key="2">
    <source>
        <dbReference type="EMBL" id="KAJ7035838.1"/>
    </source>
</evidence>
<feature type="region of interest" description="Disordered" evidence="1">
    <location>
        <begin position="15"/>
        <end position="40"/>
    </location>
</feature>
<accession>A0AAD6T0V2</accession>
<evidence type="ECO:0000313" key="3">
    <source>
        <dbReference type="Proteomes" id="UP001218188"/>
    </source>
</evidence>
<protein>
    <submittedName>
        <fullName evidence="2">Uncharacterized protein</fullName>
    </submittedName>
</protein>
<dbReference type="AlphaFoldDB" id="A0AAD6T0V2"/>